<accession>A0A5P2XG99</accession>
<feature type="compositionally biased region" description="Basic and acidic residues" evidence="1">
    <location>
        <begin position="54"/>
        <end position="89"/>
    </location>
</feature>
<evidence type="ECO:0000313" key="4">
    <source>
        <dbReference type="Proteomes" id="UP000326505"/>
    </source>
</evidence>
<gene>
    <name evidence="3" type="ORF">CP982_39005</name>
</gene>
<dbReference type="AlphaFoldDB" id="A0A5P2XG99"/>
<keyword evidence="2" id="KW-0812">Transmembrane</keyword>
<dbReference type="Proteomes" id="UP000326505">
    <property type="component" value="Chromosome"/>
</dbReference>
<feature type="transmembrane region" description="Helical" evidence="2">
    <location>
        <begin position="30"/>
        <end position="50"/>
    </location>
</feature>
<dbReference type="KEGG" id="sspb:CP982_39005"/>
<evidence type="ECO:0000256" key="1">
    <source>
        <dbReference type="SAM" id="MobiDB-lite"/>
    </source>
</evidence>
<reference evidence="3 4" key="1">
    <citation type="submission" date="2017-09" db="EMBL/GenBank/DDBJ databases">
        <authorList>
            <person name="Lee N."/>
            <person name="Cho B.-K."/>
        </authorList>
    </citation>
    <scope>NUCLEOTIDE SEQUENCE [LARGE SCALE GENOMIC DNA]</scope>
    <source>
        <strain evidence="3 4">ATCC 27465</strain>
    </source>
</reference>
<keyword evidence="2" id="KW-0472">Membrane</keyword>
<keyword evidence="2" id="KW-1133">Transmembrane helix</keyword>
<proteinExistence type="predicted"/>
<dbReference type="EMBL" id="CP023690">
    <property type="protein sequence ID" value="QEV63953.1"/>
    <property type="molecule type" value="Genomic_DNA"/>
</dbReference>
<feature type="region of interest" description="Disordered" evidence="1">
    <location>
        <begin position="54"/>
        <end position="133"/>
    </location>
</feature>
<sequence>MTGYFSSGDGYNTDMKTMEWELAASSGTALLMWIAGIAVVGVLLAAFVWGRRVQSREARRPRPDEQPHLPEDGPVREVREYRDPDEVPHDGGWLTPHELKEGYGQSSTHPSDSQDPKDHRKGRGSSFGGGGLG</sequence>
<dbReference type="InterPro" id="IPR045513">
    <property type="entry name" value="DUF6479"/>
</dbReference>
<evidence type="ECO:0008006" key="5">
    <source>
        <dbReference type="Google" id="ProtNLM"/>
    </source>
</evidence>
<dbReference type="Pfam" id="PF20087">
    <property type="entry name" value="DUF6479"/>
    <property type="match status" value="1"/>
</dbReference>
<protein>
    <recommendedName>
        <fullName evidence="5">Secreted protein</fullName>
    </recommendedName>
</protein>
<organism evidence="3 4">
    <name type="scientific">Streptomyces spectabilis</name>
    <dbReference type="NCBI Taxonomy" id="68270"/>
    <lineage>
        <taxon>Bacteria</taxon>
        <taxon>Bacillati</taxon>
        <taxon>Actinomycetota</taxon>
        <taxon>Actinomycetes</taxon>
        <taxon>Kitasatosporales</taxon>
        <taxon>Streptomycetaceae</taxon>
        <taxon>Streptomyces</taxon>
    </lineage>
</organism>
<evidence type="ECO:0000313" key="3">
    <source>
        <dbReference type="EMBL" id="QEV63953.1"/>
    </source>
</evidence>
<name>A0A5P2XG99_STRST</name>
<evidence type="ECO:0000256" key="2">
    <source>
        <dbReference type="SAM" id="Phobius"/>
    </source>
</evidence>